<reference evidence="6 7" key="1">
    <citation type="journal article" date="2017" name="ISME J.">
        <title>Energy and carbon metabolisms in a deep terrestrial subsurface fluid microbial community.</title>
        <authorList>
            <person name="Momper L."/>
            <person name="Jungbluth S.P."/>
            <person name="Lee M.D."/>
            <person name="Amend J.P."/>
        </authorList>
    </citation>
    <scope>NUCLEOTIDE SEQUENCE [LARGE SCALE GENOMIC DNA]</scope>
    <source>
        <strain evidence="6">SURF_46</strain>
    </source>
</reference>
<sequence length="811" mass="92826">MDISELLYNTFWISLYLFVLILFVFGVILIFASWQRNKAEKKFAYNLTFLQIKLPADNEIEIKAAEHMYSNLMGFKRDMWRTLMSGQYRISFEIVSKESGIGFYVVVPDEIAGLVEKQINAAYPTAEIDLVNPHEIWDRGEVTEVAELKLKGPSYYPIKVYEDLKNDPLSSITNSMSKLGEGDVVAIQYIIQPAPDSWRHMGQSFMSKVKQRASDPEKQTNIDTSFLEGVEKKIGQAGFYTKIRIVSISKDKINAQGHVQNIISAFEQFTDVNYNRFVKKGGLFNSRKKLIDDFIFRKIRIKDWYIPIMGLQLYKNTSILNIVELASIFHFPNKDIGTPNIMWLTARKSSAPTNIPDEGLYLGKSIFRAVEKEIYMLPDDRRRHFYILGQTGTGKSQLMMFLALQDIKNGEGMAIIDPHGSDIDELLTKIPPEREKDVILFDASDTERPLGLNILEADTEEEKHMIINAFIALLYKMYDPNHSGIMGPQLERTIRNVMLTAMADPTSTMVDVLRLLIDPSYAQGFIDKLTDPLIIRYWTDEIAKTSDFHKSEKMGYMVSKFDRFVTERLMRNIIGQPKSSIDFANVMEEKKILLIDLAKGKIGEENSNFLGLLLVPKILAAALGRHKYLGRQDFPDFYLYVDEFQNFATPDFATILSEARKYKLNLTVAHQFVAQLQDEIKNAIFGNVGTMCVFRVGSEDAEYVETYFQPTFTQADLGNLPIGNCYVRLLVKGHPTPPFSMKVDWEAINAHHKDTSIADRIRETSRMKYGTPVHEIEEYINMRAGFNKKTEEPEQETTKLGNPFKKANVPF</sequence>
<evidence type="ECO:0000256" key="2">
    <source>
        <dbReference type="SAM" id="Phobius"/>
    </source>
</evidence>
<protein>
    <submittedName>
        <fullName evidence="6">ATP-binding protein</fullName>
    </submittedName>
</protein>
<keyword evidence="2" id="KW-0812">Transmembrane</keyword>
<evidence type="ECO:0000259" key="3">
    <source>
        <dbReference type="Pfam" id="PF01935"/>
    </source>
</evidence>
<dbReference type="InterPro" id="IPR027417">
    <property type="entry name" value="P-loop_NTPase"/>
</dbReference>
<dbReference type="InterPro" id="IPR032689">
    <property type="entry name" value="TraG-D_C"/>
</dbReference>
<feature type="domain" description="Helicase HerA central" evidence="3">
    <location>
        <begin position="382"/>
        <end position="442"/>
    </location>
</feature>
<dbReference type="AlphaFoldDB" id="A0A3A4ZCA3"/>
<organism evidence="6 7">
    <name type="scientific">candidate division WWE3 bacterium</name>
    <dbReference type="NCBI Taxonomy" id="2053526"/>
    <lineage>
        <taxon>Bacteria</taxon>
        <taxon>Katanobacteria</taxon>
    </lineage>
</organism>
<gene>
    <name evidence="6" type="ORF">C4561_03865</name>
</gene>
<dbReference type="GO" id="GO:0005524">
    <property type="term" value="F:ATP binding"/>
    <property type="evidence" value="ECO:0007669"/>
    <property type="project" value="UniProtKB-KW"/>
</dbReference>
<name>A0A3A4ZCA3_UNCKA</name>
<evidence type="ECO:0000259" key="5">
    <source>
        <dbReference type="Pfam" id="PF26449"/>
    </source>
</evidence>
<dbReference type="Pfam" id="PF12696">
    <property type="entry name" value="TraG-D_C"/>
    <property type="match status" value="1"/>
</dbReference>
<dbReference type="InterPro" id="IPR002789">
    <property type="entry name" value="HerA_central"/>
</dbReference>
<feature type="transmembrane region" description="Helical" evidence="2">
    <location>
        <begin position="12"/>
        <end position="32"/>
    </location>
</feature>
<dbReference type="EMBL" id="QZJF01000017">
    <property type="protein sequence ID" value="RJR26885.1"/>
    <property type="molecule type" value="Genomic_DNA"/>
</dbReference>
<dbReference type="InterPro" id="IPR051162">
    <property type="entry name" value="T4SS_component"/>
</dbReference>
<accession>A0A3A4ZCA3</accession>
<keyword evidence="2" id="KW-0472">Membrane</keyword>
<proteinExistence type="predicted"/>
<dbReference type="PANTHER" id="PTHR30121">
    <property type="entry name" value="UNCHARACTERIZED PROTEIN YJGR-RELATED"/>
    <property type="match status" value="1"/>
</dbReference>
<dbReference type="Pfam" id="PF01935">
    <property type="entry name" value="DUF87"/>
    <property type="match status" value="1"/>
</dbReference>
<dbReference type="InterPro" id="IPR058441">
    <property type="entry name" value="DUF8128"/>
</dbReference>
<evidence type="ECO:0000259" key="4">
    <source>
        <dbReference type="Pfam" id="PF12696"/>
    </source>
</evidence>
<feature type="domain" description="DUF8128" evidence="5">
    <location>
        <begin position="51"/>
        <end position="343"/>
    </location>
</feature>
<evidence type="ECO:0000256" key="1">
    <source>
        <dbReference type="SAM" id="MobiDB-lite"/>
    </source>
</evidence>
<keyword evidence="6" id="KW-0547">Nucleotide-binding</keyword>
<feature type="region of interest" description="Disordered" evidence="1">
    <location>
        <begin position="789"/>
        <end position="811"/>
    </location>
</feature>
<feature type="domain" description="TraD/TraG TraM recognition site" evidence="4">
    <location>
        <begin position="637"/>
        <end position="700"/>
    </location>
</feature>
<dbReference type="CDD" id="cd01127">
    <property type="entry name" value="TrwB_TraG_TraD_VirD4"/>
    <property type="match status" value="1"/>
</dbReference>
<evidence type="ECO:0000313" key="7">
    <source>
        <dbReference type="Proteomes" id="UP000265540"/>
    </source>
</evidence>
<dbReference type="PANTHER" id="PTHR30121:SF11">
    <property type="entry name" value="AAA+ ATPASE DOMAIN-CONTAINING PROTEIN"/>
    <property type="match status" value="1"/>
</dbReference>
<dbReference type="SUPFAM" id="SSF52540">
    <property type="entry name" value="P-loop containing nucleoside triphosphate hydrolases"/>
    <property type="match status" value="1"/>
</dbReference>
<dbReference type="Proteomes" id="UP000265540">
    <property type="component" value="Unassembled WGS sequence"/>
</dbReference>
<dbReference type="Pfam" id="PF26449">
    <property type="entry name" value="DUF8128"/>
    <property type="match status" value="1"/>
</dbReference>
<dbReference type="Gene3D" id="3.40.50.300">
    <property type="entry name" value="P-loop containing nucleotide triphosphate hydrolases"/>
    <property type="match status" value="2"/>
</dbReference>
<evidence type="ECO:0000313" key="6">
    <source>
        <dbReference type="EMBL" id="RJR26885.1"/>
    </source>
</evidence>
<keyword evidence="6" id="KW-0067">ATP-binding</keyword>
<comment type="caution">
    <text evidence="6">The sequence shown here is derived from an EMBL/GenBank/DDBJ whole genome shotgun (WGS) entry which is preliminary data.</text>
</comment>
<keyword evidence="2" id="KW-1133">Transmembrane helix</keyword>